<accession>A0A430QD53</accession>
<protein>
    <submittedName>
        <fullName evidence="5">WW domain-binding protein 11</fullName>
    </submittedName>
</protein>
<dbReference type="PANTHER" id="PTHR13361:SF1">
    <property type="entry name" value="WW DOMAIN-BINDING PROTEIN 11"/>
    <property type="match status" value="1"/>
</dbReference>
<keyword evidence="6" id="KW-1185">Reference proteome</keyword>
<dbReference type="InterPro" id="IPR019007">
    <property type="entry name" value="Wbp11/ELF5/Saf1_N"/>
</dbReference>
<dbReference type="AlphaFoldDB" id="A0A430QD53"/>
<comment type="caution">
    <text evidence="5">The sequence shown here is derived from an EMBL/GenBank/DDBJ whole genome shotgun (WGS) entry which is preliminary data.</text>
</comment>
<sequence>MGRRSVNTTKSGKFMNPTDQARKEARKRELKKNKKQRMAVRHAVLKSKDPLQLLEETTLYDKQEYDPSVQAQLSERVIQEKRRKLLETFDRLVMLYRKEDAEYANRLQAARQDYDKRRHEMMLYYEQVKLAERVKASEIPLPKLPQSQMGLITSDIPLPPGGYAKGILKKSLGAPGLPPSILPAGRKPPGPPPGTPPELSDSEEEDNFADNTTKQRKIRFADADPMVSITPPLSQIPLPPPMALPSFTGLIRPGFPGAPQPTLSRFTYQRPTGPILSAPPSLHLRDPLDNAELVSGPAVASIPTNQPNPSGTTIEAKPQLKNLIGDATRFVPTALKVRRIVRDTNGRLVTTGGGTAAYGTGRINSGSATSKDDAYEEFMREMEGLI</sequence>
<keyword evidence="2" id="KW-0539">Nucleus</keyword>
<evidence type="ECO:0000313" key="6">
    <source>
        <dbReference type="Proteomes" id="UP000290809"/>
    </source>
</evidence>
<evidence type="ECO:0000259" key="4">
    <source>
        <dbReference type="Pfam" id="PF09429"/>
    </source>
</evidence>
<feature type="compositionally biased region" description="Polar residues" evidence="3">
    <location>
        <begin position="1"/>
        <end position="11"/>
    </location>
</feature>
<evidence type="ECO:0000256" key="1">
    <source>
        <dbReference type="ARBA" id="ARBA00004123"/>
    </source>
</evidence>
<dbReference type="STRING" id="6184.A0A430QD53"/>
<dbReference type="GO" id="GO:0005681">
    <property type="term" value="C:spliceosomal complex"/>
    <property type="evidence" value="ECO:0007669"/>
    <property type="project" value="TreeGrafter"/>
</dbReference>
<feature type="region of interest" description="Disordered" evidence="3">
    <location>
        <begin position="1"/>
        <end position="40"/>
    </location>
</feature>
<feature type="domain" description="Wbp11/ELF5/Saf1 N-terminal" evidence="4">
    <location>
        <begin position="12"/>
        <end position="80"/>
    </location>
</feature>
<feature type="region of interest" description="Disordered" evidence="3">
    <location>
        <begin position="175"/>
        <end position="211"/>
    </location>
</feature>
<dbReference type="Proteomes" id="UP000290809">
    <property type="component" value="Unassembled WGS sequence"/>
</dbReference>
<reference evidence="5 6" key="1">
    <citation type="journal article" date="2019" name="PLoS Pathog.">
        <title>Genome sequence of the bovine parasite Schistosoma bovis Tanzania.</title>
        <authorList>
            <person name="Oey H."/>
            <person name="Zakrzewski M."/>
            <person name="Gobert G."/>
            <person name="Gravermann K."/>
            <person name="Stoye J."/>
            <person name="Jones M."/>
            <person name="Mcmanus D."/>
            <person name="Krause L."/>
        </authorList>
    </citation>
    <scope>NUCLEOTIDE SEQUENCE [LARGE SCALE GENOMIC DNA]</scope>
    <source>
        <strain evidence="5 6">TAN1997</strain>
    </source>
</reference>
<name>A0A430QD53_SCHBO</name>
<comment type="subcellular location">
    <subcellularLocation>
        <location evidence="1">Nucleus</location>
    </subcellularLocation>
</comment>
<dbReference type="EMBL" id="QMKO01001937">
    <property type="protein sequence ID" value="RTG85625.1"/>
    <property type="molecule type" value="Genomic_DNA"/>
</dbReference>
<feature type="compositionally biased region" description="Basic residues" evidence="3">
    <location>
        <begin position="28"/>
        <end position="40"/>
    </location>
</feature>
<dbReference type="GO" id="GO:0006396">
    <property type="term" value="P:RNA processing"/>
    <property type="evidence" value="ECO:0007669"/>
    <property type="project" value="InterPro"/>
</dbReference>
<dbReference type="Pfam" id="PF09429">
    <property type="entry name" value="Wbp11"/>
    <property type="match status" value="1"/>
</dbReference>
<organism evidence="5 6">
    <name type="scientific">Schistosoma bovis</name>
    <name type="common">Blood fluke</name>
    <dbReference type="NCBI Taxonomy" id="6184"/>
    <lineage>
        <taxon>Eukaryota</taxon>
        <taxon>Metazoa</taxon>
        <taxon>Spiralia</taxon>
        <taxon>Lophotrochozoa</taxon>
        <taxon>Platyhelminthes</taxon>
        <taxon>Trematoda</taxon>
        <taxon>Digenea</taxon>
        <taxon>Strigeidida</taxon>
        <taxon>Schistosomatoidea</taxon>
        <taxon>Schistosomatidae</taxon>
        <taxon>Schistosoma</taxon>
    </lineage>
</organism>
<dbReference type="PANTHER" id="PTHR13361">
    <property type="entry name" value="WW DOMAIN-BINDING PROTEIN 11"/>
    <property type="match status" value="1"/>
</dbReference>
<evidence type="ECO:0000256" key="3">
    <source>
        <dbReference type="SAM" id="MobiDB-lite"/>
    </source>
</evidence>
<gene>
    <name evidence="5" type="ORF">DC041_0007494</name>
</gene>
<evidence type="ECO:0000256" key="2">
    <source>
        <dbReference type="ARBA" id="ARBA00023242"/>
    </source>
</evidence>
<evidence type="ECO:0000313" key="5">
    <source>
        <dbReference type="EMBL" id="RTG85625.1"/>
    </source>
</evidence>
<proteinExistence type="predicted"/>
<feature type="compositionally biased region" description="Pro residues" evidence="3">
    <location>
        <begin position="176"/>
        <end position="196"/>
    </location>
</feature>